<evidence type="ECO:0000313" key="1">
    <source>
        <dbReference type="EMBL" id="GAB0133991.1"/>
    </source>
</evidence>
<accession>A0ABQ0CKP1</accession>
<evidence type="ECO:0000313" key="2">
    <source>
        <dbReference type="Proteomes" id="UP001562357"/>
    </source>
</evidence>
<dbReference type="PANTHER" id="PTHR43844">
    <property type="entry name" value="METHIONINE SYNTHASE"/>
    <property type="match status" value="1"/>
</dbReference>
<comment type="caution">
    <text evidence="1">The sequence shown here is derived from an EMBL/GenBank/DDBJ whole genome shotgun (WGS) entry which is preliminary data.</text>
</comment>
<dbReference type="Proteomes" id="UP001562357">
    <property type="component" value="Unassembled WGS sequence"/>
</dbReference>
<proteinExistence type="predicted"/>
<protein>
    <submittedName>
        <fullName evidence="1">Uncharacterized protein</fullName>
    </submittedName>
</protein>
<reference evidence="2" key="1">
    <citation type="submission" date="2024-06" db="EMBL/GenBank/DDBJ databases">
        <title>Draft Genome Sequences of Epichloe bromicola Strains Isolated from Elymus ciliaris.</title>
        <authorList>
            <consortium name="Epichloe bromicola genome sequencing consortium"/>
            <person name="Miura A."/>
            <person name="Imano S."/>
            <person name="Ashida A."/>
            <person name="Sato I."/>
            <person name="Chiba S."/>
            <person name="Tanaka A."/>
            <person name="Camagna M."/>
            <person name="Takemoto D."/>
        </authorList>
    </citation>
    <scope>NUCLEOTIDE SEQUENCE [LARGE SCALE GENOMIC DNA]</scope>
    <source>
        <strain evidence="2">DP</strain>
    </source>
</reference>
<dbReference type="InterPro" id="IPR038071">
    <property type="entry name" value="UROD/MetE-like_sf"/>
</dbReference>
<gene>
    <name evidence="1" type="primary">g2379</name>
    <name evidence="1" type="ORF">EsDP_00002379</name>
</gene>
<dbReference type="EMBL" id="BAAFGZ010000063">
    <property type="protein sequence ID" value="GAB0133991.1"/>
    <property type="molecule type" value="Genomic_DNA"/>
</dbReference>
<keyword evidence="2" id="KW-1185">Reference proteome</keyword>
<dbReference type="Gene3D" id="3.20.20.210">
    <property type="match status" value="1"/>
</dbReference>
<organism evidence="1 2">
    <name type="scientific">Epichloe bromicola</name>
    <dbReference type="NCBI Taxonomy" id="79588"/>
    <lineage>
        <taxon>Eukaryota</taxon>
        <taxon>Fungi</taxon>
        <taxon>Dikarya</taxon>
        <taxon>Ascomycota</taxon>
        <taxon>Pezizomycotina</taxon>
        <taxon>Sordariomycetes</taxon>
        <taxon>Hypocreomycetidae</taxon>
        <taxon>Hypocreales</taxon>
        <taxon>Clavicipitaceae</taxon>
        <taxon>Epichloe</taxon>
    </lineage>
</organism>
<name>A0ABQ0CKP1_9HYPO</name>
<dbReference type="SUPFAM" id="SSF51726">
    <property type="entry name" value="UROD/MetE-like"/>
    <property type="match status" value="1"/>
</dbReference>
<sequence length="97" mass="10659">MHFSEGSYEKIAQRFYTNLNYDIFFLEYDDPRSGGLEPLRFLHVLEAAEIIAQGPGRSVDEVMADIGVSPQCGFASVAVGADGMTEDKMFCQAEAGE</sequence>
<dbReference type="PANTHER" id="PTHR43844:SF2">
    <property type="entry name" value="SYNTHASE, VITAMIN-B12 INDEPENDENT, PUTATIVE (AFU_ORTHOLOGUE AFUA_3G12060)-RELATED"/>
    <property type="match status" value="1"/>
</dbReference>